<dbReference type="Gene3D" id="1.20.1420.30">
    <property type="entry name" value="NCX, central ion-binding region"/>
    <property type="match status" value="1"/>
</dbReference>
<feature type="domain" description="Sodium/calcium exchanger membrane region" evidence="10">
    <location>
        <begin position="579"/>
        <end position="731"/>
    </location>
</feature>
<feature type="transmembrane region" description="Helical" evidence="9">
    <location>
        <begin position="649"/>
        <end position="669"/>
    </location>
</feature>
<evidence type="ECO:0000256" key="2">
    <source>
        <dbReference type="ARBA" id="ARBA00008170"/>
    </source>
</evidence>
<evidence type="ECO:0000256" key="5">
    <source>
        <dbReference type="ARBA" id="ARBA00022989"/>
    </source>
</evidence>
<feature type="transmembrane region" description="Helical" evidence="9">
    <location>
        <begin position="257"/>
        <end position="284"/>
    </location>
</feature>
<dbReference type="PANTHER" id="PTHR31503:SF10">
    <property type="entry name" value="VNX1 PROTEIN"/>
    <property type="match status" value="1"/>
</dbReference>
<comment type="caution">
    <text evidence="12">The sequence shown here is derived from an EMBL/GenBank/DDBJ whole genome shotgun (WGS) entry which is preliminary data.</text>
</comment>
<keyword evidence="6" id="KW-0406">Ion transport</keyword>
<feature type="transmembrane region" description="Helical" evidence="9">
    <location>
        <begin position="373"/>
        <end position="392"/>
    </location>
</feature>
<dbReference type="InterPro" id="IPR004713">
    <property type="entry name" value="CaH_exchang"/>
</dbReference>
<reference evidence="12 13" key="1">
    <citation type="journal article" date="2023" name="Elife">
        <title>Identification of key yeast species and microbe-microbe interactions impacting larval growth of Drosophila in the wild.</title>
        <authorList>
            <person name="Mure A."/>
            <person name="Sugiura Y."/>
            <person name="Maeda R."/>
            <person name="Honda K."/>
            <person name="Sakurai N."/>
            <person name="Takahashi Y."/>
            <person name="Watada M."/>
            <person name="Katoh T."/>
            <person name="Gotoh A."/>
            <person name="Gotoh Y."/>
            <person name="Taniguchi I."/>
            <person name="Nakamura K."/>
            <person name="Hayashi T."/>
            <person name="Katayama T."/>
            <person name="Uemura T."/>
            <person name="Hattori Y."/>
        </authorList>
    </citation>
    <scope>NUCLEOTIDE SEQUENCE [LARGE SCALE GENOMIC DNA]</scope>
    <source>
        <strain evidence="12 13">SB-73</strain>
    </source>
</reference>
<comment type="similarity">
    <text evidence="2">Belongs to the Ca(2+):cation antiporter (CaCA) (TC 2.A.19) family.</text>
</comment>
<dbReference type="InterPro" id="IPR004837">
    <property type="entry name" value="NaCa_Exmemb"/>
</dbReference>
<feature type="transmembrane region" description="Helical" evidence="9">
    <location>
        <begin position="713"/>
        <end position="732"/>
    </location>
</feature>
<dbReference type="GO" id="GO:0012505">
    <property type="term" value="C:endomembrane system"/>
    <property type="evidence" value="ECO:0007669"/>
    <property type="project" value="UniProtKB-SubCell"/>
</dbReference>
<comment type="subcellular location">
    <subcellularLocation>
        <location evidence="1">Endomembrane system</location>
        <topology evidence="1">Multi-pass membrane protein</topology>
    </subcellularLocation>
</comment>
<name>A0AAV5RHU5_STABA</name>
<dbReference type="Pfam" id="PF03733">
    <property type="entry name" value="YccF"/>
    <property type="match status" value="1"/>
</dbReference>
<feature type="transmembrane region" description="Helical" evidence="9">
    <location>
        <begin position="468"/>
        <end position="492"/>
    </location>
</feature>
<keyword evidence="5 9" id="KW-1133">Transmembrane helix</keyword>
<dbReference type="InterPro" id="IPR005185">
    <property type="entry name" value="YccF"/>
</dbReference>
<feature type="domain" description="Inner membrane component" evidence="11">
    <location>
        <begin position="125"/>
        <end position="178"/>
    </location>
</feature>
<feature type="transmembrane region" description="Helical" evidence="9">
    <location>
        <begin position="580"/>
        <end position="601"/>
    </location>
</feature>
<keyword evidence="4 9" id="KW-0812">Transmembrane</keyword>
<organism evidence="12 13">
    <name type="scientific">Starmerella bacillaris</name>
    <name type="common">Yeast</name>
    <name type="synonym">Candida zemplinina</name>
    <dbReference type="NCBI Taxonomy" id="1247836"/>
    <lineage>
        <taxon>Eukaryota</taxon>
        <taxon>Fungi</taxon>
        <taxon>Dikarya</taxon>
        <taxon>Ascomycota</taxon>
        <taxon>Saccharomycotina</taxon>
        <taxon>Dipodascomycetes</taxon>
        <taxon>Dipodascales</taxon>
        <taxon>Trichomonascaceae</taxon>
        <taxon>Starmerella</taxon>
    </lineage>
</organism>
<dbReference type="GO" id="GO:0015369">
    <property type="term" value="F:calcium:proton antiporter activity"/>
    <property type="evidence" value="ECO:0007669"/>
    <property type="project" value="TreeGrafter"/>
</dbReference>
<feature type="transmembrane region" description="Helical" evidence="9">
    <location>
        <begin position="681"/>
        <end position="701"/>
    </location>
</feature>
<protein>
    <submittedName>
        <fullName evidence="12">Vnx1 protein</fullName>
    </submittedName>
</protein>
<dbReference type="GO" id="GO:0006874">
    <property type="term" value="P:intracellular calcium ion homeostasis"/>
    <property type="evidence" value="ECO:0007669"/>
    <property type="project" value="TreeGrafter"/>
</dbReference>
<keyword evidence="3" id="KW-0813">Transport</keyword>
<gene>
    <name evidence="12" type="ORF">DASB73_019280</name>
</gene>
<dbReference type="Pfam" id="PF01699">
    <property type="entry name" value="Na_Ca_ex"/>
    <property type="match status" value="2"/>
</dbReference>
<feature type="region of interest" description="Disordered" evidence="8">
    <location>
        <begin position="1"/>
        <end position="63"/>
    </location>
</feature>
<dbReference type="GO" id="GO:0005774">
    <property type="term" value="C:vacuolar membrane"/>
    <property type="evidence" value="ECO:0007669"/>
    <property type="project" value="UniProtKB-ARBA"/>
</dbReference>
<feature type="transmembrane region" description="Helical" evidence="9">
    <location>
        <begin position="435"/>
        <end position="456"/>
    </location>
</feature>
<evidence type="ECO:0000259" key="10">
    <source>
        <dbReference type="Pfam" id="PF01699"/>
    </source>
</evidence>
<dbReference type="AlphaFoldDB" id="A0AAV5RHU5"/>
<feature type="transmembrane region" description="Helical" evidence="9">
    <location>
        <begin position="126"/>
        <end position="146"/>
    </location>
</feature>
<evidence type="ECO:0000256" key="6">
    <source>
        <dbReference type="ARBA" id="ARBA00023065"/>
    </source>
</evidence>
<evidence type="ECO:0000256" key="1">
    <source>
        <dbReference type="ARBA" id="ARBA00004127"/>
    </source>
</evidence>
<sequence>MSQNGFHHAQHRQMQVNRRNDPTDPPLSRSRDRQFSVEDDQPSPDENLHVPTAEDLGEGNDMHSIHSEESFTLRDRQNAINKTHPFGIRLWKPALYKKTRSVERNAEEDILSAPGRYVPWAVHAGNLIWTATFGLCLWVTLIAMFIPLKILGYFSTTAQKYATLCRKLAFFFLWPFGKYVELVYSEDYHLEDDGQGRPIADYLAWQEGTDEQPSRLFFAPRTLRQVRDLSRDSDEGFRYFRPFGRGDWTFARVLYFALYYVLLLPVGMCLASICWLSIVGVPMARVIVHMMYHMRVHPLEVSVRRSENLRDTQESMQNHAHSIILCTYRAFGFKYFKYTVGGTNVVLFNMIFIVFVTLFDSYFFFWLSDSMHFFMALISIIPLAHFIGQAVASISAQSSMSMGATVNAFFSTLVEVFLYLVALRQGKGELVEGSITGSVLAGVLLMPGLSMCAGAFKQKTQKFNPKSAGATSTMLLFTIAGVIAPTVFLGLYGPSETYCEIKGGRNLCWQTSAPLSALDARYHRIVRPFSFLCAICLFITYAIGLMFTLRTHAAMIWANTGDEDEGDGEEGANWGYKKSYAILLSATFLYAAIAEVLVNSVDGILEHVNISQRILGLTIFALVPNTAEFLNAISFAINGNVALSLEIGSAYALQVCLLQIPALVFFSQGNVANHVNELRDYVFVLLFPRWDTWAWIVSILLFCHVHSEGRSNYFKGSILLLAYTVLTAGFYFNDVIRQIFPSADLYIS</sequence>
<dbReference type="Proteomes" id="UP001362899">
    <property type="component" value="Unassembled WGS sequence"/>
</dbReference>
<dbReference type="InterPro" id="IPR044880">
    <property type="entry name" value="NCX_ion-bd_dom_sf"/>
</dbReference>
<proteinExistence type="inferred from homology"/>
<keyword evidence="7 9" id="KW-0472">Membrane</keyword>
<feature type="transmembrane region" description="Helical" evidence="9">
    <location>
        <begin position="529"/>
        <end position="549"/>
    </location>
</feature>
<feature type="transmembrane region" description="Helical" evidence="9">
    <location>
        <begin position="345"/>
        <end position="367"/>
    </location>
</feature>
<evidence type="ECO:0000256" key="7">
    <source>
        <dbReference type="ARBA" id="ARBA00023136"/>
    </source>
</evidence>
<evidence type="ECO:0000313" key="12">
    <source>
        <dbReference type="EMBL" id="GMM50970.1"/>
    </source>
</evidence>
<evidence type="ECO:0000256" key="4">
    <source>
        <dbReference type="ARBA" id="ARBA00022692"/>
    </source>
</evidence>
<dbReference type="PANTHER" id="PTHR31503">
    <property type="entry name" value="VACUOLAR CALCIUM ION TRANSPORTER"/>
    <property type="match status" value="1"/>
</dbReference>
<keyword evidence="13" id="KW-1185">Reference proteome</keyword>
<dbReference type="EMBL" id="BTGC01000003">
    <property type="protein sequence ID" value="GMM50970.1"/>
    <property type="molecule type" value="Genomic_DNA"/>
</dbReference>
<evidence type="ECO:0000259" key="11">
    <source>
        <dbReference type="Pfam" id="PF03733"/>
    </source>
</evidence>
<accession>A0AAV5RHU5</accession>
<feature type="domain" description="Sodium/calcium exchanger membrane region" evidence="10">
    <location>
        <begin position="373"/>
        <end position="547"/>
    </location>
</feature>
<evidence type="ECO:0000256" key="8">
    <source>
        <dbReference type="SAM" id="MobiDB-lite"/>
    </source>
</evidence>
<evidence type="ECO:0000313" key="13">
    <source>
        <dbReference type="Proteomes" id="UP001362899"/>
    </source>
</evidence>
<evidence type="ECO:0000256" key="3">
    <source>
        <dbReference type="ARBA" id="ARBA00022448"/>
    </source>
</evidence>
<evidence type="ECO:0000256" key="9">
    <source>
        <dbReference type="SAM" id="Phobius"/>
    </source>
</evidence>
<feature type="transmembrane region" description="Helical" evidence="9">
    <location>
        <begin position="613"/>
        <end position="637"/>
    </location>
</feature>
<feature type="transmembrane region" description="Helical" evidence="9">
    <location>
        <begin position="404"/>
        <end position="423"/>
    </location>
</feature>